<dbReference type="AlphaFoldDB" id="L7JSQ8"/>
<sequence>MVEFMERKHKLLGVCSGISRSMMYLVYNDEYAIVFDITDINTLGRALEIDPPARFMDMMEVFNCERVFKRKLLAVFYTRNCRNYDLIRFSYEFLTKSIFFEWNLNEKTYCFEDFEVAALTIPNRDKNAFCFLIDDYFIIGNAFFYLGCRKFYKEGTINLSITLEKLRHYVRTNVICCYGHDFSKMGYKLASKYFDPSFKVQNSKISHLW</sequence>
<dbReference type="STRING" id="72359.L7JSQ8"/>
<organism evidence="1 2">
    <name type="scientific">Trachipleistophora hominis</name>
    <name type="common">Microsporidian parasite</name>
    <dbReference type="NCBI Taxonomy" id="72359"/>
    <lineage>
        <taxon>Eukaryota</taxon>
        <taxon>Fungi</taxon>
        <taxon>Fungi incertae sedis</taxon>
        <taxon>Microsporidia</taxon>
        <taxon>Pleistophoridae</taxon>
        <taxon>Trachipleistophora</taxon>
    </lineage>
</organism>
<dbReference type="FunCoup" id="L7JSQ8">
    <property type="interactions" value="30"/>
</dbReference>
<dbReference type="InParanoid" id="L7JSQ8"/>
<evidence type="ECO:0000313" key="2">
    <source>
        <dbReference type="Proteomes" id="UP000011185"/>
    </source>
</evidence>
<dbReference type="OMA" id="VYNDEYA"/>
<dbReference type="HOGENOM" id="CLU_030571_4_5_1"/>
<gene>
    <name evidence="1" type="ORF">THOM_2773</name>
</gene>
<dbReference type="EC" id="3.1.2.6" evidence="1"/>
<keyword evidence="2" id="KW-1185">Reference proteome</keyword>
<dbReference type="OrthoDB" id="515692at2759"/>
<reference evidence="1 2" key="1">
    <citation type="journal article" date="2012" name="PLoS Pathog.">
        <title>The genome of the obligate intracellular parasite Trachipleistophora hominis: new insights into microsporidian genome dynamics and reductive evolution.</title>
        <authorList>
            <person name="Heinz E."/>
            <person name="Williams T.A."/>
            <person name="Nakjang S."/>
            <person name="Noel C.J."/>
            <person name="Swan D.C."/>
            <person name="Goldberg A.V."/>
            <person name="Harris S.R."/>
            <person name="Weinmaier T."/>
            <person name="Markert S."/>
            <person name="Becher D."/>
            <person name="Bernhardt J."/>
            <person name="Dagan T."/>
            <person name="Hacker C."/>
            <person name="Lucocq J.M."/>
            <person name="Schweder T."/>
            <person name="Rattei T."/>
            <person name="Hall N."/>
            <person name="Hirt R.P."/>
            <person name="Embley T.M."/>
        </authorList>
    </citation>
    <scope>NUCLEOTIDE SEQUENCE [LARGE SCALE GENOMIC DNA]</scope>
</reference>
<keyword evidence="1" id="KW-0378">Hydrolase</keyword>
<dbReference type="VEuPathDB" id="MicrosporidiaDB:THOM_2773"/>
<dbReference type="EMBL" id="JH994047">
    <property type="protein sequence ID" value="ELQ74330.1"/>
    <property type="molecule type" value="Genomic_DNA"/>
</dbReference>
<evidence type="ECO:0000313" key="1">
    <source>
        <dbReference type="EMBL" id="ELQ74330.1"/>
    </source>
</evidence>
<dbReference type="GO" id="GO:0004416">
    <property type="term" value="F:hydroxyacylglutathione hydrolase activity"/>
    <property type="evidence" value="ECO:0007669"/>
    <property type="project" value="UniProtKB-EC"/>
</dbReference>
<dbReference type="Proteomes" id="UP000011185">
    <property type="component" value="Unassembled WGS sequence"/>
</dbReference>
<name>L7JSQ8_TRAHO</name>
<protein>
    <submittedName>
        <fullName evidence="1">Glyoxylase</fullName>
        <ecNumber evidence="1">3.1.2.6</ecNumber>
    </submittedName>
</protein>
<proteinExistence type="predicted"/>
<accession>L7JSQ8</accession>